<dbReference type="EMBL" id="CP136051">
    <property type="protein sequence ID" value="WOK05767.1"/>
    <property type="molecule type" value="Genomic_DNA"/>
</dbReference>
<sequence>MALPDLPDRVLNSSFHRDFFARGLQEVDYQDLQILKVYTSRSLFAKSYGFKLGGQRHHCRYTFDELGLATQFTIFERGSIEFERRIDFYRNKFTPNDILISLANVISGIYKIPVGGLFFNSRVDGYLDGLPARLFDFLADEWNIDLGDNREFDDFEELVGTLVLFLKTQRVKDPRVLRNGN</sequence>
<organism evidence="1 2">
    <name type="scientific">Imperialibacter roseus</name>
    <dbReference type="NCBI Taxonomy" id="1324217"/>
    <lineage>
        <taxon>Bacteria</taxon>
        <taxon>Pseudomonadati</taxon>
        <taxon>Bacteroidota</taxon>
        <taxon>Cytophagia</taxon>
        <taxon>Cytophagales</taxon>
        <taxon>Flammeovirgaceae</taxon>
        <taxon>Imperialibacter</taxon>
    </lineage>
</organism>
<gene>
    <name evidence="1" type="ORF">RT717_22080</name>
</gene>
<keyword evidence="2" id="KW-1185">Reference proteome</keyword>
<dbReference type="RefSeq" id="WP_317488522.1">
    <property type="nucleotide sequence ID" value="NZ_CP136051.1"/>
</dbReference>
<evidence type="ECO:0000313" key="1">
    <source>
        <dbReference type="EMBL" id="WOK05767.1"/>
    </source>
</evidence>
<accession>A0ABZ0IQB1</accession>
<reference evidence="1 2" key="1">
    <citation type="journal article" date="2023" name="Microbiol. Resour. Announc.">
        <title>Complete Genome Sequence of Imperialibacter roseus strain P4T.</title>
        <authorList>
            <person name="Tizabi D.R."/>
            <person name="Bachvaroff T."/>
            <person name="Hill R.T."/>
        </authorList>
    </citation>
    <scope>NUCLEOTIDE SEQUENCE [LARGE SCALE GENOMIC DNA]</scope>
    <source>
        <strain evidence="1 2">P4T</strain>
    </source>
</reference>
<proteinExistence type="predicted"/>
<evidence type="ECO:0000313" key="2">
    <source>
        <dbReference type="Proteomes" id="UP001302349"/>
    </source>
</evidence>
<protein>
    <submittedName>
        <fullName evidence="1">Uncharacterized protein</fullName>
    </submittedName>
</protein>
<name>A0ABZ0IQB1_9BACT</name>
<dbReference type="Proteomes" id="UP001302349">
    <property type="component" value="Chromosome"/>
</dbReference>